<dbReference type="Pfam" id="PF00831">
    <property type="entry name" value="Ribosomal_L29"/>
    <property type="match status" value="1"/>
</dbReference>
<sequence length="64" mass="7334">MKATELRDKSVEELQQALLGLLKDQFNLRMQKATGQLAQTHLLGQVRRDIARVKTVLNEMQVTK</sequence>
<dbReference type="PROSITE" id="PS00579">
    <property type="entry name" value="RIBOSOMAL_L29"/>
    <property type="match status" value="1"/>
</dbReference>
<dbReference type="EMBL" id="FNRJ01000007">
    <property type="protein sequence ID" value="SEA78992.1"/>
    <property type="molecule type" value="Genomic_DNA"/>
</dbReference>
<dbReference type="FunFam" id="1.10.287.310:FF:000001">
    <property type="entry name" value="50S ribosomal protein L29"/>
    <property type="match status" value="1"/>
</dbReference>
<keyword evidence="2 5" id="KW-0689">Ribosomal protein</keyword>
<gene>
    <name evidence="5" type="primary">rpmC</name>
    <name evidence="6" type="ORF">SAMN02745729_107119</name>
</gene>
<dbReference type="OrthoDB" id="9815192at2"/>
<dbReference type="GO" id="GO:0006412">
    <property type="term" value="P:translation"/>
    <property type="evidence" value="ECO:0007669"/>
    <property type="project" value="UniProtKB-UniRule"/>
</dbReference>
<evidence type="ECO:0000256" key="3">
    <source>
        <dbReference type="ARBA" id="ARBA00023274"/>
    </source>
</evidence>
<keyword evidence="7" id="KW-1185">Reference proteome</keyword>
<evidence type="ECO:0000256" key="4">
    <source>
        <dbReference type="ARBA" id="ARBA00035204"/>
    </source>
</evidence>
<proteinExistence type="inferred from homology"/>
<evidence type="ECO:0000256" key="5">
    <source>
        <dbReference type="HAMAP-Rule" id="MF_00374"/>
    </source>
</evidence>
<dbReference type="InterPro" id="IPR036049">
    <property type="entry name" value="Ribosomal_uL29_sf"/>
</dbReference>
<evidence type="ECO:0000313" key="6">
    <source>
        <dbReference type="EMBL" id="SEA78992.1"/>
    </source>
</evidence>
<dbReference type="RefSeq" id="WP_091826407.1">
    <property type="nucleotide sequence ID" value="NZ_FNRJ01000007.1"/>
</dbReference>
<dbReference type="PANTHER" id="PTHR10916">
    <property type="entry name" value="60S RIBOSOMAL PROTEIN L35/50S RIBOSOMAL PROTEIN L29"/>
    <property type="match status" value="1"/>
</dbReference>
<keyword evidence="3 5" id="KW-0687">Ribonucleoprotein</keyword>
<evidence type="ECO:0000256" key="2">
    <source>
        <dbReference type="ARBA" id="ARBA00022980"/>
    </source>
</evidence>
<dbReference type="HAMAP" id="MF_00374">
    <property type="entry name" value="Ribosomal_uL29"/>
    <property type="match status" value="1"/>
</dbReference>
<comment type="similarity">
    <text evidence="1 5">Belongs to the universal ribosomal protein uL29 family.</text>
</comment>
<dbReference type="GO" id="GO:0003735">
    <property type="term" value="F:structural constituent of ribosome"/>
    <property type="evidence" value="ECO:0007669"/>
    <property type="project" value="InterPro"/>
</dbReference>
<dbReference type="Proteomes" id="UP000242469">
    <property type="component" value="Unassembled WGS sequence"/>
</dbReference>
<dbReference type="SUPFAM" id="SSF46561">
    <property type="entry name" value="Ribosomal protein L29 (L29p)"/>
    <property type="match status" value="1"/>
</dbReference>
<dbReference type="PANTHER" id="PTHR10916:SF0">
    <property type="entry name" value="LARGE RIBOSOMAL SUBUNIT PROTEIN UL29C"/>
    <property type="match status" value="1"/>
</dbReference>
<dbReference type="InterPro" id="IPR001854">
    <property type="entry name" value="Ribosomal_uL29"/>
</dbReference>
<dbReference type="AlphaFoldDB" id="A0A1H4E3M8"/>
<dbReference type="InterPro" id="IPR050063">
    <property type="entry name" value="Ribosomal_protein_uL29"/>
</dbReference>
<dbReference type="GO" id="GO:0022625">
    <property type="term" value="C:cytosolic large ribosomal subunit"/>
    <property type="evidence" value="ECO:0007669"/>
    <property type="project" value="TreeGrafter"/>
</dbReference>
<protein>
    <recommendedName>
        <fullName evidence="4 5">Large ribosomal subunit protein uL29</fullName>
    </recommendedName>
</protein>
<dbReference type="Gene3D" id="1.10.287.310">
    <property type="match status" value="1"/>
</dbReference>
<accession>A0A1H4E3M8</accession>
<dbReference type="InterPro" id="IPR018254">
    <property type="entry name" value="Ribosomal_uL29_CS"/>
</dbReference>
<organism evidence="6 7">
    <name type="scientific">Marinobacterium iners DSM 11526</name>
    <dbReference type="NCBI Taxonomy" id="1122198"/>
    <lineage>
        <taxon>Bacteria</taxon>
        <taxon>Pseudomonadati</taxon>
        <taxon>Pseudomonadota</taxon>
        <taxon>Gammaproteobacteria</taxon>
        <taxon>Oceanospirillales</taxon>
        <taxon>Oceanospirillaceae</taxon>
        <taxon>Marinobacterium</taxon>
    </lineage>
</organism>
<dbReference type="CDD" id="cd00427">
    <property type="entry name" value="Ribosomal_L29_HIP"/>
    <property type="match status" value="1"/>
</dbReference>
<evidence type="ECO:0000256" key="1">
    <source>
        <dbReference type="ARBA" id="ARBA00009254"/>
    </source>
</evidence>
<dbReference type="STRING" id="1122198.SAMN02745729_107119"/>
<name>A0A1H4E3M8_9GAMM</name>
<evidence type="ECO:0000313" key="7">
    <source>
        <dbReference type="Proteomes" id="UP000242469"/>
    </source>
</evidence>
<dbReference type="NCBIfam" id="TIGR00012">
    <property type="entry name" value="L29"/>
    <property type="match status" value="1"/>
</dbReference>
<reference evidence="7" key="1">
    <citation type="submission" date="2016-10" db="EMBL/GenBank/DDBJ databases">
        <authorList>
            <person name="Varghese N."/>
            <person name="Submissions S."/>
        </authorList>
    </citation>
    <scope>NUCLEOTIDE SEQUENCE [LARGE SCALE GENOMIC DNA]</scope>
    <source>
        <strain evidence="7">DSM 11526</strain>
    </source>
</reference>